<evidence type="ECO:0000256" key="11">
    <source>
        <dbReference type="ARBA" id="ARBA00050218"/>
    </source>
</evidence>
<evidence type="ECO:0000256" key="5">
    <source>
        <dbReference type="ARBA" id="ARBA00022723"/>
    </source>
</evidence>
<sequence>MNTEPKSQKSKNAVHLSESAKVDSGSVQPFTRSQKIYVQGSRPDIRVPMRQISLDVTPTEFGGEINAPVVVYDTSGPYTDPNVIIDVRKGLADVRSPWIEERGDTERLSCLSSRYGQERLDNPELAYLRFAHLQNPRRAKAGANVSQMHYARKGIITPEMEYVAIRENMKLEEARAAGLLKQQHAGHSFGASIPKIITPEFVREEIARGRAIIPANINHTELEPMIIGRNFLVKINGNIGNSALGSSIEEEVAKMTWGIRWGSDNIMDLSTGKHIHETREWIIRNSPVPIGTVPIYQALEKVDGMAEELTWELFRDTLIEQAEQGVDYFTIHAGVLLRYVPLTANRVTGIVSRGGAIMAKWCLAHHKENFAYTHFEEICEIMKAYDVSFSLGDGLRPGSVADANDAAQFGELETLGELTKIAWKHDVQTMIEGPGHVPMQLIKENMDKQLECCDEAPFYTLGPLTTDIAPGYDHITSGIGAAMIGWFGCAMLCYVTPKEHLGLPNKDDVKTGIITYKIAAHAADLAKGHPGAQIRDNALSKARFEFRWEDQFNLGLDPDTARAFHDETLPKESAKVAHFCSMCGPKFCSMKVTHEVREYAANQRIEAVDVDVARGLAEQAERFKQEGSQLYKKV</sequence>
<reference evidence="16 18" key="1">
    <citation type="submission" date="2015-02" db="EMBL/GenBank/DDBJ databases">
        <title>Two Pseudomonas sp. nov. isolated from raw milk.</title>
        <authorList>
            <person name="Wenning M."/>
            <person name="von Neubeck M."/>
            <person name="Huptas C."/>
            <person name="Scherer S."/>
        </authorList>
    </citation>
    <scope>NUCLEOTIDE SEQUENCE [LARGE SCALE GENOMIC DNA]</scope>
    <source>
        <strain evidence="16 18">DSM 14937</strain>
    </source>
</reference>
<feature type="binding site" evidence="13">
    <location>
        <position position="436"/>
    </location>
    <ligand>
        <name>Zn(2+)</name>
        <dbReference type="ChEBI" id="CHEBI:29105"/>
    </ligand>
</feature>
<feature type="binding site" evidence="13">
    <location>
        <position position="583"/>
    </location>
    <ligand>
        <name>[4Fe-4S] cluster</name>
        <dbReference type="ChEBI" id="CHEBI:49883"/>
        <note>4Fe-4S-S-AdoMet</note>
    </ligand>
</feature>
<keyword evidence="4 13" id="KW-0949">S-adenosyl-L-methionine</keyword>
<dbReference type="InterPro" id="IPR037509">
    <property type="entry name" value="ThiC"/>
</dbReference>
<keyword evidence="5 13" id="KW-0479">Metal-binding</keyword>
<dbReference type="EC" id="4.1.99.17" evidence="13"/>
<evidence type="ECO:0000256" key="7">
    <source>
        <dbReference type="ARBA" id="ARBA00022977"/>
    </source>
</evidence>
<dbReference type="SFLD" id="SFLDF00407">
    <property type="entry name" value="phosphomethylpyrimidine_syntha"/>
    <property type="match status" value="1"/>
</dbReference>
<protein>
    <recommendedName>
        <fullName evidence="13">Phosphomethylpyrimidine synthase</fullName>
        <ecNumber evidence="13">4.1.99.17</ecNumber>
    </recommendedName>
    <alternativeName>
        <fullName evidence="13">Hydroxymethylpyrimidine phosphate synthase</fullName>
        <shortName evidence="13">HMP-P synthase</shortName>
        <shortName evidence="13">HMP-phosphate synthase</shortName>
        <shortName evidence="13">HMPP synthase</shortName>
    </alternativeName>
    <alternativeName>
        <fullName evidence="13">Thiamine biosynthesis protein ThiC</fullName>
    </alternativeName>
</protein>
<keyword evidence="6 13" id="KW-0862">Zinc</keyword>
<dbReference type="GO" id="GO:0051539">
    <property type="term" value="F:4 iron, 4 sulfur cluster binding"/>
    <property type="evidence" value="ECO:0007669"/>
    <property type="project" value="UniProtKB-KW"/>
</dbReference>
<keyword evidence="19" id="KW-1185">Reference proteome</keyword>
<evidence type="ECO:0000256" key="9">
    <source>
        <dbReference type="ARBA" id="ARBA00023014"/>
    </source>
</evidence>
<comment type="function">
    <text evidence="1 13">Catalyzes the synthesis of the hydroxymethylpyrimidine phosphate (HMP-P) moiety of thiamine from aminoimidazole ribotide (AIR) in a radical S-adenosyl-L-methionine (SAM)-dependent reaction.</text>
</comment>
<dbReference type="PANTHER" id="PTHR30557">
    <property type="entry name" value="THIAMINE BIOSYNTHESIS PROTEIN THIC"/>
    <property type="match status" value="1"/>
</dbReference>
<evidence type="ECO:0000256" key="6">
    <source>
        <dbReference type="ARBA" id="ARBA00022833"/>
    </source>
</evidence>
<feature type="binding site" evidence="13">
    <location>
        <position position="500"/>
    </location>
    <ligand>
        <name>Zn(2+)</name>
        <dbReference type="ChEBI" id="CHEBI:29105"/>
    </ligand>
</feature>
<dbReference type="SFLD" id="SFLDS00113">
    <property type="entry name" value="Radical_SAM_Phosphomethylpyrim"/>
    <property type="match status" value="1"/>
</dbReference>
<dbReference type="FunFam" id="3.20.20.540:FF:000001">
    <property type="entry name" value="Phosphomethylpyrimidine synthase"/>
    <property type="match status" value="1"/>
</dbReference>
<feature type="binding site" evidence="13">
    <location>
        <position position="588"/>
    </location>
    <ligand>
        <name>[4Fe-4S] cluster</name>
        <dbReference type="ChEBI" id="CHEBI:49883"/>
        <note>4Fe-4S-S-AdoMet</note>
    </ligand>
</feature>
<proteinExistence type="inferred from homology"/>
<evidence type="ECO:0000256" key="10">
    <source>
        <dbReference type="ARBA" id="ARBA00023239"/>
    </source>
</evidence>
<comment type="cofactor">
    <cofactor evidence="13">
        <name>[4Fe-4S] cluster</name>
        <dbReference type="ChEBI" id="CHEBI:49883"/>
    </cofactor>
    <text evidence="13">Binds 1 [4Fe-4S] cluster per subunit. The cluster is coordinated with 3 cysteines and an exchangeable S-adenosyl-L-methionine.</text>
</comment>
<evidence type="ECO:0000256" key="4">
    <source>
        <dbReference type="ARBA" id="ARBA00022691"/>
    </source>
</evidence>
<dbReference type="GO" id="GO:0009228">
    <property type="term" value="P:thiamine biosynthetic process"/>
    <property type="evidence" value="ECO:0007669"/>
    <property type="project" value="UniProtKB-UniRule"/>
</dbReference>
<evidence type="ECO:0000259" key="15">
    <source>
        <dbReference type="Pfam" id="PF13667"/>
    </source>
</evidence>
<dbReference type="NCBIfam" id="NF006763">
    <property type="entry name" value="PRK09284.1"/>
    <property type="match status" value="1"/>
</dbReference>
<dbReference type="RefSeq" id="WP_057010225.1">
    <property type="nucleotide sequence ID" value="NZ_JYLK01000023.1"/>
</dbReference>
<dbReference type="EMBL" id="JYLK01000023">
    <property type="protein sequence ID" value="KRP57134.1"/>
    <property type="molecule type" value="Genomic_DNA"/>
</dbReference>
<dbReference type="Pfam" id="PF13667">
    <property type="entry name" value="ThiC-associated"/>
    <property type="match status" value="1"/>
</dbReference>
<evidence type="ECO:0000313" key="16">
    <source>
        <dbReference type="EMBL" id="KRP57134.1"/>
    </source>
</evidence>
<dbReference type="GO" id="GO:0070284">
    <property type="term" value="F:phosphomethylpyrimidine synthase activity"/>
    <property type="evidence" value="ECO:0007669"/>
    <property type="project" value="UniProtKB-EC"/>
</dbReference>
<dbReference type="Proteomes" id="UP000183126">
    <property type="component" value="Chromosome I"/>
</dbReference>
<feature type="binding site" evidence="13">
    <location>
        <position position="267"/>
    </location>
    <ligand>
        <name>substrate</name>
    </ligand>
</feature>
<name>A0A0R2ZJG9_9PSED</name>
<comment type="catalytic activity">
    <reaction evidence="11 13">
        <text>5-amino-1-(5-phospho-beta-D-ribosyl)imidazole + S-adenosyl-L-methionine = 4-amino-2-methyl-5-(phosphooxymethyl)pyrimidine + CO + 5'-deoxyadenosine + formate + L-methionine + 3 H(+)</text>
        <dbReference type="Rhea" id="RHEA:24840"/>
        <dbReference type="ChEBI" id="CHEBI:15378"/>
        <dbReference type="ChEBI" id="CHEBI:15740"/>
        <dbReference type="ChEBI" id="CHEBI:17245"/>
        <dbReference type="ChEBI" id="CHEBI:17319"/>
        <dbReference type="ChEBI" id="CHEBI:57844"/>
        <dbReference type="ChEBI" id="CHEBI:58354"/>
        <dbReference type="ChEBI" id="CHEBI:59789"/>
        <dbReference type="ChEBI" id="CHEBI:137981"/>
        <dbReference type="EC" id="4.1.99.17"/>
    </reaction>
</comment>
<feature type="binding site" evidence="13">
    <location>
        <position position="432"/>
    </location>
    <ligand>
        <name>substrate</name>
    </ligand>
</feature>
<dbReference type="Gene3D" id="3.20.20.540">
    <property type="entry name" value="Radical SAM ThiC family, central domain"/>
    <property type="match status" value="1"/>
</dbReference>
<evidence type="ECO:0000313" key="18">
    <source>
        <dbReference type="Proteomes" id="UP000052019"/>
    </source>
</evidence>
<evidence type="ECO:0000313" key="17">
    <source>
        <dbReference type="EMBL" id="SDS22754.1"/>
    </source>
</evidence>
<feature type="binding site" evidence="13">
    <location>
        <position position="296"/>
    </location>
    <ligand>
        <name>substrate</name>
    </ligand>
</feature>
<dbReference type="EMBL" id="LT629760">
    <property type="protein sequence ID" value="SDS22754.1"/>
    <property type="molecule type" value="Genomic_DNA"/>
</dbReference>
<organism evidence="16 18">
    <name type="scientific">Pseudomonas trivialis</name>
    <dbReference type="NCBI Taxonomy" id="200450"/>
    <lineage>
        <taxon>Bacteria</taxon>
        <taxon>Pseudomonadati</taxon>
        <taxon>Pseudomonadota</taxon>
        <taxon>Gammaproteobacteria</taxon>
        <taxon>Pseudomonadales</taxon>
        <taxon>Pseudomonadaceae</taxon>
        <taxon>Pseudomonas</taxon>
    </lineage>
</organism>
<dbReference type="OrthoDB" id="9805897at2"/>
<accession>A0A0R2ZJG9</accession>
<evidence type="ECO:0000256" key="1">
    <source>
        <dbReference type="ARBA" id="ARBA00003175"/>
    </source>
</evidence>
<dbReference type="HAMAP" id="MF_00089">
    <property type="entry name" value="ThiC"/>
    <property type="match status" value="1"/>
</dbReference>
<dbReference type="NCBIfam" id="NF009895">
    <property type="entry name" value="PRK13352.1"/>
    <property type="match status" value="1"/>
</dbReference>
<dbReference type="AlphaFoldDB" id="A0A0R2ZJG9"/>
<keyword evidence="3 13" id="KW-0004">4Fe-4S</keyword>
<dbReference type="Pfam" id="PF01964">
    <property type="entry name" value="ThiC_Rad_SAM"/>
    <property type="match status" value="1"/>
</dbReference>
<dbReference type="GO" id="GO:0008270">
    <property type="term" value="F:zinc ion binding"/>
    <property type="evidence" value="ECO:0007669"/>
    <property type="project" value="UniProtKB-UniRule"/>
</dbReference>
<keyword evidence="9 13" id="KW-0411">Iron-sulfur</keyword>
<gene>
    <name evidence="13" type="primary">thiC</name>
    <name evidence="17" type="ORF">SAMN04490205_1861</name>
    <name evidence="16" type="ORF">TU79_23540</name>
</gene>
<keyword evidence="10 13" id="KW-0456">Lyase</keyword>
<feature type="binding site" evidence="13">
    <location>
        <position position="580"/>
    </location>
    <ligand>
        <name>[4Fe-4S] cluster</name>
        <dbReference type="ChEBI" id="CHEBI:49883"/>
        <note>4Fe-4S-S-AdoMet</note>
    </ligand>
</feature>
<dbReference type="NCBIfam" id="TIGR00190">
    <property type="entry name" value="thiC"/>
    <property type="match status" value="1"/>
</dbReference>
<feature type="domain" description="ThiC-associated" evidence="15">
    <location>
        <begin position="29"/>
        <end position="106"/>
    </location>
</feature>
<keyword evidence="8 13" id="KW-0408">Iron</keyword>
<evidence type="ECO:0000256" key="2">
    <source>
        <dbReference type="ARBA" id="ARBA00004948"/>
    </source>
</evidence>
<dbReference type="InterPro" id="IPR038521">
    <property type="entry name" value="ThiC/Bza_core_dom"/>
</dbReference>
<evidence type="ECO:0000313" key="19">
    <source>
        <dbReference type="Proteomes" id="UP000183126"/>
    </source>
</evidence>
<evidence type="ECO:0000256" key="14">
    <source>
        <dbReference type="SAM" id="MobiDB-lite"/>
    </source>
</evidence>
<keyword evidence="7 13" id="KW-0784">Thiamine biosynthesis</keyword>
<evidence type="ECO:0000256" key="8">
    <source>
        <dbReference type="ARBA" id="ARBA00023004"/>
    </source>
</evidence>
<evidence type="ECO:0000256" key="13">
    <source>
        <dbReference type="HAMAP-Rule" id="MF_00089"/>
    </source>
</evidence>
<feature type="binding site" evidence="13">
    <location>
        <begin position="352"/>
        <end position="354"/>
    </location>
    <ligand>
        <name>substrate</name>
    </ligand>
</feature>
<evidence type="ECO:0000256" key="12">
    <source>
        <dbReference type="ARBA" id="ARBA00061546"/>
    </source>
</evidence>
<dbReference type="PANTHER" id="PTHR30557:SF1">
    <property type="entry name" value="PHOSPHOMETHYLPYRIMIDINE SYNTHASE, CHLOROPLASTIC"/>
    <property type="match status" value="1"/>
</dbReference>
<dbReference type="GO" id="GO:0005829">
    <property type="term" value="C:cytosol"/>
    <property type="evidence" value="ECO:0007669"/>
    <property type="project" value="TreeGrafter"/>
</dbReference>
<feature type="binding site" evidence="13">
    <location>
        <position position="332"/>
    </location>
    <ligand>
        <name>substrate</name>
    </ligand>
</feature>
<comment type="subunit">
    <text evidence="13">Homodimer.</text>
</comment>
<dbReference type="GO" id="GO:0009229">
    <property type="term" value="P:thiamine diphosphate biosynthetic process"/>
    <property type="evidence" value="ECO:0007669"/>
    <property type="project" value="UniProtKB-UniRule"/>
</dbReference>
<dbReference type="Proteomes" id="UP000052019">
    <property type="component" value="Unassembled WGS sequence"/>
</dbReference>
<dbReference type="SFLD" id="SFLDG01114">
    <property type="entry name" value="phosphomethylpyrimidine_syntha"/>
    <property type="match status" value="1"/>
</dbReference>
<feature type="binding site" evidence="13">
    <location>
        <position position="238"/>
    </location>
    <ligand>
        <name>substrate</name>
    </ligand>
</feature>
<comment type="similarity">
    <text evidence="12 13">Belongs to the ThiC family.</text>
</comment>
<dbReference type="InterPro" id="IPR025747">
    <property type="entry name" value="ThiC-associated_dom"/>
</dbReference>
<comment type="pathway">
    <text evidence="2 13">Cofactor biosynthesis; thiamine diphosphate biosynthesis.</text>
</comment>
<feature type="binding site" evidence="13">
    <location>
        <begin position="393"/>
        <end position="396"/>
    </location>
    <ligand>
        <name>substrate</name>
    </ligand>
</feature>
<dbReference type="Gene3D" id="6.10.250.620">
    <property type="match status" value="1"/>
</dbReference>
<dbReference type="PATRIC" id="fig|200450.4.peg.2384"/>
<dbReference type="InterPro" id="IPR002817">
    <property type="entry name" value="ThiC/BzaA/B"/>
</dbReference>
<feature type="binding site" evidence="13">
    <location>
        <position position="459"/>
    </location>
    <ligand>
        <name>substrate</name>
    </ligand>
</feature>
<feature type="region of interest" description="Disordered" evidence="14">
    <location>
        <begin position="1"/>
        <end position="27"/>
    </location>
</feature>
<dbReference type="UniPathway" id="UPA00060"/>
<reference evidence="17 19" key="2">
    <citation type="submission" date="2016-10" db="EMBL/GenBank/DDBJ databases">
        <authorList>
            <person name="Varghese N."/>
            <person name="Submissions S."/>
        </authorList>
    </citation>
    <scope>NUCLEOTIDE SEQUENCE [LARGE SCALE GENOMIC DNA]</scope>
    <source>
        <strain evidence="17 19">BS3111</strain>
    </source>
</reference>
<evidence type="ECO:0000256" key="3">
    <source>
        <dbReference type="ARBA" id="ARBA00022485"/>
    </source>
</evidence>